<dbReference type="GO" id="GO:0009897">
    <property type="term" value="C:external side of plasma membrane"/>
    <property type="evidence" value="ECO:0007669"/>
    <property type="project" value="TreeGrafter"/>
</dbReference>
<keyword evidence="9" id="KW-0807">Transducer</keyword>
<dbReference type="PANTHER" id="PTHR10489:SF730">
    <property type="entry name" value="CHEMOKINE XC RECEPTOR 1"/>
    <property type="match status" value="1"/>
</dbReference>
<feature type="transmembrane region" description="Helical" evidence="10">
    <location>
        <begin position="241"/>
        <end position="262"/>
    </location>
</feature>
<keyword evidence="6 10" id="KW-0472">Membrane</keyword>
<protein>
    <recommendedName>
        <fullName evidence="11">G-protein coupled receptors family 1 profile domain-containing protein</fullName>
    </recommendedName>
</protein>
<dbReference type="GO" id="GO:0060326">
    <property type="term" value="P:cell chemotaxis"/>
    <property type="evidence" value="ECO:0007669"/>
    <property type="project" value="TreeGrafter"/>
</dbReference>
<keyword evidence="4 10" id="KW-1133">Transmembrane helix</keyword>
<dbReference type="Proteomes" id="UP000261620">
    <property type="component" value="Unplaced"/>
</dbReference>
<proteinExistence type="predicted"/>
<dbReference type="GO" id="GO:0007204">
    <property type="term" value="P:positive regulation of cytosolic calcium ion concentration"/>
    <property type="evidence" value="ECO:0007669"/>
    <property type="project" value="TreeGrafter"/>
</dbReference>
<dbReference type="Pfam" id="PF00001">
    <property type="entry name" value="7tm_1"/>
    <property type="match status" value="1"/>
</dbReference>
<sequence>MATTEDFTVTATDDTHELTTFEFYYNNDYEDECCIRTSPMQFGATITSVFFSLVVILSLFGNILVIVILAKYENLRSLSNVFILNLALSDLFFTAGLPFWAYYHMYGWTLGEPACKTVMFVFSVGYYSSGILLILMTVYRYIAVLKPRSDVVSTKGCCSLLAGLVIWAVSVLVSIPAVIFTKVQGLNHCVYENSYWTVWGIYQQNALFILSSVVFIFCYSQIVCRLLRPTAQRRRNKTLKLIFALMVAFFVGWVPYNTVIFLKSFHHWPKTYSDTEAMAKNCEALKQLEYAFYVSRLCAFSHCCLNPVFYVFVGVKFKNHWKSLLKSWGHSSRLQSRQSRFTMTSLTSGEEFTL</sequence>
<dbReference type="SMART" id="SM01381">
    <property type="entry name" value="7TM_GPCR_Srsx"/>
    <property type="match status" value="1"/>
</dbReference>
<keyword evidence="8" id="KW-0675">Receptor</keyword>
<keyword evidence="3 10" id="KW-0812">Transmembrane</keyword>
<dbReference type="FunFam" id="1.20.1070.10:FF:000130">
    <property type="entry name" value="Chemokine (C-C motif) receptor 2"/>
    <property type="match status" value="1"/>
</dbReference>
<dbReference type="AlphaFoldDB" id="A0A3Q3WKL8"/>
<evidence type="ECO:0000256" key="10">
    <source>
        <dbReference type="SAM" id="Phobius"/>
    </source>
</evidence>
<dbReference type="PRINTS" id="PR00237">
    <property type="entry name" value="GPCRRHODOPSN"/>
</dbReference>
<dbReference type="STRING" id="94237.ENSMMOP00000012882"/>
<dbReference type="PRINTS" id="PR00657">
    <property type="entry name" value="CCCHEMOKINER"/>
</dbReference>
<evidence type="ECO:0000256" key="9">
    <source>
        <dbReference type="ARBA" id="ARBA00023224"/>
    </source>
</evidence>
<keyword evidence="7" id="KW-1015">Disulfide bond</keyword>
<dbReference type="GO" id="GO:0016493">
    <property type="term" value="F:C-C chemokine receptor activity"/>
    <property type="evidence" value="ECO:0007669"/>
    <property type="project" value="TreeGrafter"/>
</dbReference>
<evidence type="ECO:0000259" key="11">
    <source>
        <dbReference type="PROSITE" id="PS50262"/>
    </source>
</evidence>
<feature type="transmembrane region" description="Helical" evidence="10">
    <location>
        <begin position="201"/>
        <end position="220"/>
    </location>
</feature>
<keyword evidence="5" id="KW-0297">G-protein coupled receptor</keyword>
<feature type="transmembrane region" description="Helical" evidence="10">
    <location>
        <begin position="49"/>
        <end position="70"/>
    </location>
</feature>
<evidence type="ECO:0000256" key="5">
    <source>
        <dbReference type="ARBA" id="ARBA00023040"/>
    </source>
</evidence>
<dbReference type="GO" id="GO:0006955">
    <property type="term" value="P:immune response"/>
    <property type="evidence" value="ECO:0007669"/>
    <property type="project" value="TreeGrafter"/>
</dbReference>
<dbReference type="Gene3D" id="1.20.1070.10">
    <property type="entry name" value="Rhodopsin 7-helix transmembrane proteins"/>
    <property type="match status" value="1"/>
</dbReference>
<dbReference type="SUPFAM" id="SSF81321">
    <property type="entry name" value="Family A G protein-coupled receptor-like"/>
    <property type="match status" value="1"/>
</dbReference>
<reference evidence="12" key="2">
    <citation type="submission" date="2025-09" db="UniProtKB">
        <authorList>
            <consortium name="Ensembl"/>
        </authorList>
    </citation>
    <scope>IDENTIFICATION</scope>
</reference>
<dbReference type="InterPro" id="IPR050119">
    <property type="entry name" value="CCR1-9-like"/>
</dbReference>
<evidence type="ECO:0000313" key="12">
    <source>
        <dbReference type="Ensembl" id="ENSMMOP00000012882.1"/>
    </source>
</evidence>
<evidence type="ECO:0000256" key="3">
    <source>
        <dbReference type="ARBA" id="ARBA00022692"/>
    </source>
</evidence>
<name>A0A3Q3WKL8_MOLML</name>
<evidence type="ECO:0000256" key="2">
    <source>
        <dbReference type="ARBA" id="ARBA00022475"/>
    </source>
</evidence>
<keyword evidence="13" id="KW-1185">Reference proteome</keyword>
<evidence type="ECO:0000256" key="7">
    <source>
        <dbReference type="ARBA" id="ARBA00023157"/>
    </source>
</evidence>
<feature type="transmembrane region" description="Helical" evidence="10">
    <location>
        <begin position="160"/>
        <end position="181"/>
    </location>
</feature>
<evidence type="ECO:0000256" key="6">
    <source>
        <dbReference type="ARBA" id="ARBA00023136"/>
    </source>
</evidence>
<reference evidence="12" key="1">
    <citation type="submission" date="2025-08" db="UniProtKB">
        <authorList>
            <consortium name="Ensembl"/>
        </authorList>
    </citation>
    <scope>IDENTIFICATION</scope>
</reference>
<comment type="subcellular location">
    <subcellularLocation>
        <location evidence="1">Cell membrane</location>
        <topology evidence="1">Multi-pass membrane protein</topology>
    </subcellularLocation>
</comment>
<feature type="transmembrane region" description="Helical" evidence="10">
    <location>
        <begin position="118"/>
        <end position="139"/>
    </location>
</feature>
<evidence type="ECO:0000256" key="4">
    <source>
        <dbReference type="ARBA" id="ARBA00022989"/>
    </source>
</evidence>
<feature type="domain" description="G-protein coupled receptors family 1 profile" evidence="11">
    <location>
        <begin position="61"/>
        <end position="310"/>
    </location>
</feature>
<dbReference type="GO" id="GO:0019957">
    <property type="term" value="F:C-C chemokine binding"/>
    <property type="evidence" value="ECO:0007669"/>
    <property type="project" value="TreeGrafter"/>
</dbReference>
<accession>A0A3Q3WKL8</accession>
<dbReference type="Ensembl" id="ENSMMOT00000013094.1">
    <property type="protein sequence ID" value="ENSMMOP00000012882.1"/>
    <property type="gene ID" value="ENSMMOG00000009906.1"/>
</dbReference>
<evidence type="ECO:0000313" key="13">
    <source>
        <dbReference type="Proteomes" id="UP000261620"/>
    </source>
</evidence>
<dbReference type="InterPro" id="IPR017452">
    <property type="entry name" value="GPCR_Rhodpsn_7TM"/>
</dbReference>
<feature type="transmembrane region" description="Helical" evidence="10">
    <location>
        <begin position="82"/>
        <end position="103"/>
    </location>
</feature>
<dbReference type="InterPro" id="IPR000276">
    <property type="entry name" value="GPCR_Rhodpsn"/>
</dbReference>
<dbReference type="GO" id="GO:0019722">
    <property type="term" value="P:calcium-mediated signaling"/>
    <property type="evidence" value="ECO:0007669"/>
    <property type="project" value="TreeGrafter"/>
</dbReference>
<keyword evidence="2" id="KW-1003">Cell membrane</keyword>
<evidence type="ECO:0000256" key="8">
    <source>
        <dbReference type="ARBA" id="ARBA00023170"/>
    </source>
</evidence>
<organism evidence="12 13">
    <name type="scientific">Mola mola</name>
    <name type="common">Ocean sunfish</name>
    <name type="synonym">Tetraodon mola</name>
    <dbReference type="NCBI Taxonomy" id="94237"/>
    <lineage>
        <taxon>Eukaryota</taxon>
        <taxon>Metazoa</taxon>
        <taxon>Chordata</taxon>
        <taxon>Craniata</taxon>
        <taxon>Vertebrata</taxon>
        <taxon>Euteleostomi</taxon>
        <taxon>Actinopterygii</taxon>
        <taxon>Neopterygii</taxon>
        <taxon>Teleostei</taxon>
        <taxon>Neoteleostei</taxon>
        <taxon>Acanthomorphata</taxon>
        <taxon>Eupercaria</taxon>
        <taxon>Tetraodontiformes</taxon>
        <taxon>Molidae</taxon>
        <taxon>Mola</taxon>
    </lineage>
</organism>
<dbReference type="InterPro" id="IPR000355">
    <property type="entry name" value="Chemokine_rcpt"/>
</dbReference>
<dbReference type="OMA" id="FWAYYHM"/>
<dbReference type="PANTHER" id="PTHR10489">
    <property type="entry name" value="CELL ADHESION MOLECULE"/>
    <property type="match status" value="1"/>
</dbReference>
<evidence type="ECO:0000256" key="1">
    <source>
        <dbReference type="ARBA" id="ARBA00004651"/>
    </source>
</evidence>
<feature type="transmembrane region" description="Helical" evidence="10">
    <location>
        <begin position="290"/>
        <end position="313"/>
    </location>
</feature>
<dbReference type="PROSITE" id="PS50262">
    <property type="entry name" value="G_PROTEIN_RECEP_F1_2"/>
    <property type="match status" value="1"/>
</dbReference>